<comment type="caution">
    <text evidence="2">The sequence shown here is derived from an EMBL/GenBank/DDBJ whole genome shotgun (WGS) entry which is preliminary data.</text>
</comment>
<dbReference type="AlphaFoldDB" id="A0A832DJ75"/>
<accession>A0A832DJ75</accession>
<name>A0A832DJ75_9BACT</name>
<feature type="transmembrane region" description="Helical" evidence="1">
    <location>
        <begin position="63"/>
        <end position="82"/>
    </location>
</feature>
<keyword evidence="1" id="KW-0472">Membrane</keyword>
<reference evidence="2" key="1">
    <citation type="journal article" date="2020" name="mSystems">
        <title>Genome- and Community-Level Interaction Insights into Carbon Utilization and Element Cycling Functions of Hydrothermarchaeota in Hydrothermal Sediment.</title>
        <authorList>
            <person name="Zhou Z."/>
            <person name="Liu Y."/>
            <person name="Xu W."/>
            <person name="Pan J."/>
            <person name="Luo Z.H."/>
            <person name="Li M."/>
        </authorList>
    </citation>
    <scope>NUCLEOTIDE SEQUENCE [LARGE SCALE GENOMIC DNA]</scope>
    <source>
        <strain evidence="2">SpSt-500</strain>
    </source>
</reference>
<keyword evidence="1" id="KW-1133">Transmembrane helix</keyword>
<sequence length="158" mass="17948">MVIRFLLPHKINFVGIVLFLLGLVAAYLRFYAGLKPSYLTVPVFAVYSSFLETKTFQIITNNISEEIAALLLLIGLLAINFSKEAIENEKVNSIRLLSFASSVLLNTIILILCVLFIYGFAFVNVLMFNMFSQLLINQLIFRILFIRNKKKFLTNGIS</sequence>
<keyword evidence="1" id="KW-0812">Transmembrane</keyword>
<dbReference type="EMBL" id="DSVI01000004">
    <property type="protein sequence ID" value="HGT47120.1"/>
    <property type="molecule type" value="Genomic_DNA"/>
</dbReference>
<organism evidence="2">
    <name type="scientific">Ignavibacterium album</name>
    <dbReference type="NCBI Taxonomy" id="591197"/>
    <lineage>
        <taxon>Bacteria</taxon>
        <taxon>Pseudomonadati</taxon>
        <taxon>Ignavibacteriota</taxon>
        <taxon>Ignavibacteria</taxon>
        <taxon>Ignavibacteriales</taxon>
        <taxon>Ignavibacteriaceae</taxon>
        <taxon>Ignavibacterium</taxon>
    </lineage>
</organism>
<proteinExistence type="predicted"/>
<evidence type="ECO:0000256" key="1">
    <source>
        <dbReference type="SAM" id="Phobius"/>
    </source>
</evidence>
<protein>
    <submittedName>
        <fullName evidence="2">Uncharacterized protein</fullName>
    </submittedName>
</protein>
<gene>
    <name evidence="2" type="ORF">ENS56_03725</name>
</gene>
<feature type="transmembrane region" description="Helical" evidence="1">
    <location>
        <begin position="12"/>
        <end position="32"/>
    </location>
</feature>
<feature type="transmembrane region" description="Helical" evidence="1">
    <location>
        <begin position="94"/>
        <end position="120"/>
    </location>
</feature>
<evidence type="ECO:0000313" key="2">
    <source>
        <dbReference type="EMBL" id="HGT47120.1"/>
    </source>
</evidence>
<feature type="transmembrane region" description="Helical" evidence="1">
    <location>
        <begin position="126"/>
        <end position="145"/>
    </location>
</feature>